<evidence type="ECO:0000256" key="5">
    <source>
        <dbReference type="ARBA" id="ARBA00022989"/>
    </source>
</evidence>
<name>A0A7T1ALE0_ATRLM</name>
<dbReference type="PANTHER" id="PTHR43840">
    <property type="entry name" value="MITOCHONDRIAL METAL TRANSPORTER 1-RELATED"/>
    <property type="match status" value="1"/>
</dbReference>
<dbReference type="Pfam" id="PF16916">
    <property type="entry name" value="ZT_dimer"/>
    <property type="match status" value="1"/>
</dbReference>
<evidence type="ECO:0000256" key="6">
    <source>
        <dbReference type="ARBA" id="ARBA00023136"/>
    </source>
</evidence>
<dbReference type="AlphaFoldDB" id="A0A7T1ALE0"/>
<dbReference type="PANTHER" id="PTHR43840:SF15">
    <property type="entry name" value="MITOCHONDRIAL METAL TRANSPORTER 1-RELATED"/>
    <property type="match status" value="1"/>
</dbReference>
<gene>
    <name evidence="10" type="primary">fieF</name>
    <name evidence="10" type="ORF">RT761_01287</name>
</gene>
<feature type="domain" description="Cation efflux protein cytoplasmic" evidence="9">
    <location>
        <begin position="216"/>
        <end position="286"/>
    </location>
</feature>
<dbReference type="InterPro" id="IPR027470">
    <property type="entry name" value="Cation_efflux_CTD"/>
</dbReference>
<evidence type="ECO:0000256" key="3">
    <source>
        <dbReference type="ARBA" id="ARBA00022448"/>
    </source>
</evidence>
<keyword evidence="6 7" id="KW-0472">Membrane</keyword>
<dbReference type="GO" id="GO:0005886">
    <property type="term" value="C:plasma membrane"/>
    <property type="evidence" value="ECO:0007669"/>
    <property type="project" value="TreeGrafter"/>
</dbReference>
<evidence type="ECO:0000313" key="10">
    <source>
        <dbReference type="EMBL" id="QPM68073.1"/>
    </source>
</evidence>
<keyword evidence="11" id="KW-1185">Reference proteome</keyword>
<comment type="subcellular location">
    <subcellularLocation>
        <location evidence="1">Membrane</location>
        <topology evidence="1">Multi-pass membrane protein</topology>
    </subcellularLocation>
</comment>
<feature type="transmembrane region" description="Helical" evidence="7">
    <location>
        <begin position="12"/>
        <end position="31"/>
    </location>
</feature>
<dbReference type="InterPro" id="IPR036837">
    <property type="entry name" value="Cation_efflux_CTD_sf"/>
</dbReference>
<dbReference type="GO" id="GO:0015341">
    <property type="term" value="F:zinc efflux antiporter activity"/>
    <property type="evidence" value="ECO:0007669"/>
    <property type="project" value="TreeGrafter"/>
</dbReference>
<evidence type="ECO:0000256" key="7">
    <source>
        <dbReference type="SAM" id="Phobius"/>
    </source>
</evidence>
<comment type="similarity">
    <text evidence="2">Belongs to the cation diffusion facilitator (CDF) transporter (TC 2.A.4) family.</text>
</comment>
<dbReference type="Gene3D" id="3.30.70.1350">
    <property type="entry name" value="Cation efflux protein, cytoplasmic domain"/>
    <property type="match status" value="1"/>
</dbReference>
<dbReference type="SUPFAM" id="SSF160240">
    <property type="entry name" value="Cation efflux protein cytoplasmic domain-like"/>
    <property type="match status" value="1"/>
</dbReference>
<dbReference type="NCBIfam" id="TIGR01297">
    <property type="entry name" value="CDF"/>
    <property type="match status" value="1"/>
</dbReference>
<evidence type="ECO:0000256" key="1">
    <source>
        <dbReference type="ARBA" id="ARBA00004141"/>
    </source>
</evidence>
<dbReference type="Proteomes" id="UP000594463">
    <property type="component" value="Chromosome"/>
</dbReference>
<evidence type="ECO:0000313" key="11">
    <source>
        <dbReference type="Proteomes" id="UP000594463"/>
    </source>
</evidence>
<dbReference type="InterPro" id="IPR050291">
    <property type="entry name" value="CDF_Transporter"/>
</dbReference>
<protein>
    <submittedName>
        <fullName evidence="10">Ferrous-iron efflux pump FieF</fullName>
    </submittedName>
</protein>
<keyword evidence="4 7" id="KW-0812">Transmembrane</keyword>
<reference evidence="10 11" key="1">
    <citation type="journal article" date="2021" name="Nat. Commun.">
        <title>Isolation of a member of the candidate phylum Atribacteria reveals a unique cell membrane structure.</title>
        <authorList>
            <person name="Taiki K."/>
            <person name="Nobu M.K."/>
            <person name="Kusada H."/>
            <person name="Meng X.-Y."/>
            <person name="Hosoki N."/>
            <person name="Uematsu K."/>
            <person name="Yoshioka H."/>
            <person name="Kamagata Y."/>
            <person name="Tamaki H."/>
        </authorList>
    </citation>
    <scope>NUCLEOTIDE SEQUENCE [LARGE SCALE GENOMIC DNA]</scope>
    <source>
        <strain evidence="10 11">RT761</strain>
    </source>
</reference>
<dbReference type="EMBL" id="CP065383">
    <property type="protein sequence ID" value="QPM68073.1"/>
    <property type="molecule type" value="Genomic_DNA"/>
</dbReference>
<evidence type="ECO:0000259" key="9">
    <source>
        <dbReference type="Pfam" id="PF16916"/>
    </source>
</evidence>
<dbReference type="GO" id="GO:0015086">
    <property type="term" value="F:cadmium ion transmembrane transporter activity"/>
    <property type="evidence" value="ECO:0007669"/>
    <property type="project" value="TreeGrafter"/>
</dbReference>
<dbReference type="InterPro" id="IPR002524">
    <property type="entry name" value="Cation_efflux"/>
</dbReference>
<sequence>MTERTRYFTIRNVLLGILLLNWGVALTKLLYGRFIGSASMVADGFHSLSDGASNIIGLIAISISVRPADVNHPYGHKKFESFASIAIALLLFIVSIDILRGAIDRLSKPVIPEVAPTSFIVMAIVLFVNIVVVSFETRIGRRLHSDILTSDALHTLSDIFVSISVVVTLIAVRLGVTWLDVVAAMVIAGLILKSGIEILLRSSDVLCDRVIVDPAVITDIVLSISEVKGCHKIRTRGRKDDIHIDLHLLVADHMDVQNAHEIANQVEDALKKNIPGVTDVVVHIEPVTEV</sequence>
<feature type="transmembrane region" description="Helical" evidence="7">
    <location>
        <begin position="82"/>
        <end position="103"/>
    </location>
</feature>
<dbReference type="Gene3D" id="1.20.1510.10">
    <property type="entry name" value="Cation efflux protein transmembrane domain"/>
    <property type="match status" value="1"/>
</dbReference>
<dbReference type="InterPro" id="IPR058533">
    <property type="entry name" value="Cation_efflux_TM"/>
</dbReference>
<dbReference type="FunFam" id="1.20.1510.10:FF:000006">
    <property type="entry name" value="Divalent cation efflux transporter"/>
    <property type="match status" value="1"/>
</dbReference>
<evidence type="ECO:0000259" key="8">
    <source>
        <dbReference type="Pfam" id="PF01545"/>
    </source>
</evidence>
<organism evidence="10 11">
    <name type="scientific">Atribacter laminatus</name>
    <dbReference type="NCBI Taxonomy" id="2847778"/>
    <lineage>
        <taxon>Bacteria</taxon>
        <taxon>Pseudomonadati</taxon>
        <taxon>Atribacterota</taxon>
        <taxon>Atribacteria</taxon>
        <taxon>Atribacterales</taxon>
        <taxon>Atribacteraceae</taxon>
        <taxon>Atribacter</taxon>
    </lineage>
</organism>
<dbReference type="Pfam" id="PF01545">
    <property type="entry name" value="Cation_efflux"/>
    <property type="match status" value="1"/>
</dbReference>
<proteinExistence type="inferred from homology"/>
<keyword evidence="3" id="KW-0813">Transport</keyword>
<feature type="domain" description="Cation efflux protein transmembrane" evidence="8">
    <location>
        <begin position="17"/>
        <end position="206"/>
    </location>
</feature>
<dbReference type="InterPro" id="IPR027469">
    <property type="entry name" value="Cation_efflux_TMD_sf"/>
</dbReference>
<evidence type="ECO:0000256" key="4">
    <source>
        <dbReference type="ARBA" id="ARBA00022692"/>
    </source>
</evidence>
<evidence type="ECO:0000256" key="2">
    <source>
        <dbReference type="ARBA" id="ARBA00008114"/>
    </source>
</evidence>
<dbReference type="SUPFAM" id="SSF161111">
    <property type="entry name" value="Cation efflux protein transmembrane domain-like"/>
    <property type="match status" value="1"/>
</dbReference>
<accession>A0A7T1ALE0</accession>
<dbReference type="GO" id="GO:0006882">
    <property type="term" value="P:intracellular zinc ion homeostasis"/>
    <property type="evidence" value="ECO:0007669"/>
    <property type="project" value="TreeGrafter"/>
</dbReference>
<feature type="transmembrane region" description="Helical" evidence="7">
    <location>
        <begin position="51"/>
        <end position="70"/>
    </location>
</feature>
<dbReference type="GO" id="GO:0015093">
    <property type="term" value="F:ferrous iron transmembrane transporter activity"/>
    <property type="evidence" value="ECO:0007669"/>
    <property type="project" value="TreeGrafter"/>
</dbReference>
<feature type="transmembrane region" description="Helical" evidence="7">
    <location>
        <begin position="115"/>
        <end position="135"/>
    </location>
</feature>
<keyword evidence="5 7" id="KW-1133">Transmembrane helix</keyword>
<dbReference type="RefSeq" id="WP_218113234.1">
    <property type="nucleotide sequence ID" value="NZ_CP065383.1"/>
</dbReference>
<dbReference type="KEGG" id="alam:RT761_01287"/>